<evidence type="ECO:0000256" key="2">
    <source>
        <dbReference type="RuleBase" id="RU003457"/>
    </source>
</evidence>
<dbReference type="InterPro" id="IPR008778">
    <property type="entry name" value="Pirin_C_dom"/>
</dbReference>
<dbReference type="PIRSF" id="PIRSF006232">
    <property type="entry name" value="Pirin"/>
    <property type="match status" value="1"/>
</dbReference>
<dbReference type="Pfam" id="PF02678">
    <property type="entry name" value="Pirin"/>
    <property type="match status" value="1"/>
</dbReference>
<dbReference type="EMBL" id="JBHSBL010000028">
    <property type="protein sequence ID" value="MFC4071292.1"/>
    <property type="molecule type" value="Genomic_DNA"/>
</dbReference>
<evidence type="ECO:0000259" key="4">
    <source>
        <dbReference type="Pfam" id="PF05726"/>
    </source>
</evidence>
<feature type="domain" description="Pirin C-terminal" evidence="4">
    <location>
        <begin position="179"/>
        <end position="276"/>
    </location>
</feature>
<keyword evidence="6" id="KW-1185">Reference proteome</keyword>
<name>A0ABV8J8H0_9ACTN</name>
<dbReference type="SUPFAM" id="SSF51182">
    <property type="entry name" value="RmlC-like cupins"/>
    <property type="match status" value="1"/>
</dbReference>
<accession>A0ABV8J8H0</accession>
<dbReference type="RefSeq" id="WP_378072168.1">
    <property type="nucleotide sequence ID" value="NZ_JBHSBL010000028.1"/>
</dbReference>
<comment type="similarity">
    <text evidence="1 2">Belongs to the pirin family.</text>
</comment>
<reference evidence="6" key="1">
    <citation type="journal article" date="2019" name="Int. J. Syst. Evol. Microbiol.">
        <title>The Global Catalogue of Microorganisms (GCM) 10K type strain sequencing project: providing services to taxonomists for standard genome sequencing and annotation.</title>
        <authorList>
            <consortium name="The Broad Institute Genomics Platform"/>
            <consortium name="The Broad Institute Genome Sequencing Center for Infectious Disease"/>
            <person name="Wu L."/>
            <person name="Ma J."/>
        </authorList>
    </citation>
    <scope>NUCLEOTIDE SEQUENCE [LARGE SCALE GENOMIC DNA]</scope>
    <source>
        <strain evidence="6">TBRC 5832</strain>
    </source>
</reference>
<dbReference type="Proteomes" id="UP001595867">
    <property type="component" value="Unassembled WGS sequence"/>
</dbReference>
<dbReference type="InterPro" id="IPR003829">
    <property type="entry name" value="Pirin_N_dom"/>
</dbReference>
<dbReference type="PANTHER" id="PTHR13903">
    <property type="entry name" value="PIRIN-RELATED"/>
    <property type="match status" value="1"/>
</dbReference>
<comment type="caution">
    <text evidence="5">The sequence shown here is derived from an EMBL/GenBank/DDBJ whole genome shotgun (WGS) entry which is preliminary data.</text>
</comment>
<dbReference type="PANTHER" id="PTHR13903:SF8">
    <property type="entry name" value="PIRIN"/>
    <property type="match status" value="1"/>
</dbReference>
<proteinExistence type="inferred from homology"/>
<gene>
    <name evidence="5" type="ORF">ACFO0C_40705</name>
</gene>
<dbReference type="Pfam" id="PF05726">
    <property type="entry name" value="Pirin_C"/>
    <property type="match status" value="1"/>
</dbReference>
<dbReference type="CDD" id="cd02247">
    <property type="entry name" value="cupin_pirin_C"/>
    <property type="match status" value="1"/>
</dbReference>
<evidence type="ECO:0000259" key="3">
    <source>
        <dbReference type="Pfam" id="PF02678"/>
    </source>
</evidence>
<evidence type="ECO:0000313" key="6">
    <source>
        <dbReference type="Proteomes" id="UP001595867"/>
    </source>
</evidence>
<dbReference type="CDD" id="cd02909">
    <property type="entry name" value="cupin_pirin_N"/>
    <property type="match status" value="1"/>
</dbReference>
<organism evidence="5 6">
    <name type="scientific">Actinoplanes subglobosus</name>
    <dbReference type="NCBI Taxonomy" id="1547892"/>
    <lineage>
        <taxon>Bacteria</taxon>
        <taxon>Bacillati</taxon>
        <taxon>Actinomycetota</taxon>
        <taxon>Actinomycetes</taxon>
        <taxon>Micromonosporales</taxon>
        <taxon>Micromonosporaceae</taxon>
        <taxon>Actinoplanes</taxon>
    </lineage>
</organism>
<evidence type="ECO:0000313" key="5">
    <source>
        <dbReference type="EMBL" id="MFC4071292.1"/>
    </source>
</evidence>
<dbReference type="Gene3D" id="2.60.120.10">
    <property type="entry name" value="Jelly Rolls"/>
    <property type="match status" value="2"/>
</dbReference>
<protein>
    <submittedName>
        <fullName evidence="5">Pirin family protein</fullName>
    </submittedName>
</protein>
<evidence type="ECO:0000256" key="1">
    <source>
        <dbReference type="ARBA" id="ARBA00008416"/>
    </source>
</evidence>
<sequence>MSAQPDIADSVLLPGHDVPLGRYTTVRRLLPHRERRMIGAWCFVDHFGPDDVSGRPGMQVPPHPHCGLQTVTWLVEGVIEHRDSLGSHQLITPGGLNLMTSGHGIAHSEYTPPDHPDGMHGLQLWIALPERARHGPARFEHHTGLPSHRDGDVTVTVVIGRLGELRSPAGRHTPLVGAELSCRAAAAHTLDLDPAFEHGVLVMSGEATVDGTPLAPGSLLYLGVGRDTLDLSVTGPARLFLLGGEPFEEPLVMWWNFVGRSHDDIARARAQWMAGKPFGTERFGIVDGCGADPLPAPDLPAVRLKARDRHGVTH</sequence>
<dbReference type="InterPro" id="IPR011051">
    <property type="entry name" value="RmlC_Cupin_sf"/>
</dbReference>
<feature type="domain" description="Pirin N-terminal" evidence="3">
    <location>
        <begin position="26"/>
        <end position="126"/>
    </location>
</feature>
<dbReference type="InterPro" id="IPR012093">
    <property type="entry name" value="Pirin"/>
</dbReference>
<dbReference type="InterPro" id="IPR014710">
    <property type="entry name" value="RmlC-like_jellyroll"/>
</dbReference>